<protein>
    <submittedName>
        <fullName evidence="2">Uncharacterized protein</fullName>
    </submittedName>
</protein>
<dbReference type="AlphaFoldDB" id="I0ERV5"/>
<keyword evidence="1" id="KW-0472">Membrane</keyword>
<evidence type="ECO:0000256" key="1">
    <source>
        <dbReference type="SAM" id="Phobius"/>
    </source>
</evidence>
<dbReference type="RefSeq" id="WP_014659185.1">
    <property type="nucleotide sequence ID" value="NC_017735.1"/>
</dbReference>
<gene>
    <name evidence="2" type="ordered locus">HCD_03290</name>
</gene>
<organism evidence="2 3">
    <name type="scientific">Helicobacter cetorum (strain ATCC BAA-540 / CCUG 52418 / MIT 99-5656)</name>
    <dbReference type="NCBI Taxonomy" id="1163745"/>
    <lineage>
        <taxon>Bacteria</taxon>
        <taxon>Pseudomonadati</taxon>
        <taxon>Campylobacterota</taxon>
        <taxon>Epsilonproteobacteria</taxon>
        <taxon>Campylobacterales</taxon>
        <taxon>Helicobacteraceae</taxon>
        <taxon>Helicobacter</taxon>
    </lineage>
</organism>
<evidence type="ECO:0000313" key="2">
    <source>
        <dbReference type="EMBL" id="AFI05674.1"/>
    </source>
</evidence>
<feature type="transmembrane region" description="Helical" evidence="1">
    <location>
        <begin position="76"/>
        <end position="95"/>
    </location>
</feature>
<feature type="transmembrane region" description="Helical" evidence="1">
    <location>
        <begin position="6"/>
        <end position="27"/>
    </location>
</feature>
<dbReference type="Proteomes" id="UP000005013">
    <property type="component" value="Chromosome"/>
</dbReference>
<reference evidence="2 3" key="1">
    <citation type="journal article" date="2013" name="PLoS ONE">
        <title>Sequence Divergence and Conservation in Genomes ofHelicobacter cetorum Strains from a Dolphin and a Whale.</title>
        <authorList>
            <person name="Kersulyte D."/>
            <person name="Rossi M."/>
            <person name="Berg D.E."/>
        </authorList>
    </citation>
    <scope>NUCLEOTIDE SEQUENCE [LARGE SCALE GENOMIC DNA]</scope>
    <source>
        <strain evidence="2 3">MIT 99-5656</strain>
    </source>
</reference>
<keyword evidence="1" id="KW-1133">Transmembrane helix</keyword>
<keyword evidence="1" id="KW-0812">Transmembrane</keyword>
<name>I0ERV5_HELCM</name>
<evidence type="ECO:0000313" key="3">
    <source>
        <dbReference type="Proteomes" id="UP000005013"/>
    </source>
</evidence>
<feature type="transmembrane region" description="Helical" evidence="1">
    <location>
        <begin position="39"/>
        <end position="56"/>
    </location>
</feature>
<dbReference type="EMBL" id="CP003481">
    <property type="protein sequence ID" value="AFI05674.1"/>
    <property type="molecule type" value="Genomic_DNA"/>
</dbReference>
<proteinExistence type="predicted"/>
<dbReference type="HOGENOM" id="CLU_2259879_0_0_7"/>
<accession>I0ERV5</accession>
<keyword evidence="3" id="KW-1185">Reference proteome</keyword>
<dbReference type="STRING" id="1163745.HCD_03290"/>
<dbReference type="KEGG" id="hcm:HCD_03290"/>
<sequence>MWSLSHIAVSSLVVVLGLVVVGILMLMKQDFAESNDKSSKGFLGGLFSGGGVWAWLTGGSAVGATSGLATLGLGSMFSGSWCCNGCWSVGFLAYLKKEKSYTE</sequence>